<gene>
    <name evidence="8" type="ORF">A2945_05290</name>
</gene>
<evidence type="ECO:0000313" key="9">
    <source>
        <dbReference type="Proteomes" id="UP000178880"/>
    </source>
</evidence>
<dbReference type="STRING" id="1798650.A2945_05290"/>
<comment type="caution">
    <text evidence="8">The sequence shown here is derived from an EMBL/GenBank/DDBJ whole genome shotgun (WGS) entry which is preliminary data.</text>
</comment>
<dbReference type="GO" id="GO:0045259">
    <property type="term" value="C:proton-transporting ATP synthase complex"/>
    <property type="evidence" value="ECO:0007669"/>
    <property type="project" value="UniProtKB-KW"/>
</dbReference>
<evidence type="ECO:0000313" key="8">
    <source>
        <dbReference type="EMBL" id="OGY99103.1"/>
    </source>
</evidence>
<comment type="subcellular location">
    <subcellularLocation>
        <location evidence="1">Endomembrane system</location>
        <topology evidence="1">Peripheral membrane protein</topology>
    </subcellularLocation>
</comment>
<dbReference type="InterPro" id="IPR001469">
    <property type="entry name" value="ATP_synth_F1_dsu/esu"/>
</dbReference>
<name>A0A1G2CCI8_9BACT</name>
<dbReference type="AlphaFoldDB" id="A0A1G2CCI8"/>
<sequence>MHLNVYSLQKVFFRGEAVAVNCRTTSGEITILDHHRPLISVLAKGTLKITKAGGEDAYIPVHSGFLEVRSGNEAKFLVEEEGAS</sequence>
<dbReference type="GO" id="GO:0012505">
    <property type="term" value="C:endomembrane system"/>
    <property type="evidence" value="ECO:0007669"/>
    <property type="project" value="UniProtKB-SubCell"/>
</dbReference>
<dbReference type="EMBL" id="MHLA01000021">
    <property type="protein sequence ID" value="OGY99103.1"/>
    <property type="molecule type" value="Genomic_DNA"/>
</dbReference>
<evidence type="ECO:0000256" key="3">
    <source>
        <dbReference type="ARBA" id="ARBA00022448"/>
    </source>
</evidence>
<dbReference type="SUPFAM" id="SSF51344">
    <property type="entry name" value="Epsilon subunit of F1F0-ATP synthase N-terminal domain"/>
    <property type="match status" value="1"/>
</dbReference>
<proteinExistence type="inferred from homology"/>
<reference evidence="8 9" key="1">
    <citation type="journal article" date="2016" name="Nat. Commun.">
        <title>Thousands of microbial genomes shed light on interconnected biogeochemical processes in an aquifer system.</title>
        <authorList>
            <person name="Anantharaman K."/>
            <person name="Brown C.T."/>
            <person name="Hug L.A."/>
            <person name="Sharon I."/>
            <person name="Castelle C.J."/>
            <person name="Probst A.J."/>
            <person name="Thomas B.C."/>
            <person name="Singh A."/>
            <person name="Wilkins M.J."/>
            <person name="Karaoz U."/>
            <person name="Brodie E.L."/>
            <person name="Williams K.H."/>
            <person name="Hubbard S.S."/>
            <person name="Banfield J.F."/>
        </authorList>
    </citation>
    <scope>NUCLEOTIDE SEQUENCE [LARGE SCALE GENOMIC DNA]</scope>
</reference>
<keyword evidence="4" id="KW-0406">Ion transport</keyword>
<dbReference type="InterPro" id="IPR020546">
    <property type="entry name" value="ATP_synth_F1_dsu/esu_N"/>
</dbReference>
<dbReference type="InterPro" id="IPR036771">
    <property type="entry name" value="ATPsynth_dsu/esu_N"/>
</dbReference>
<evidence type="ECO:0000259" key="7">
    <source>
        <dbReference type="Pfam" id="PF02823"/>
    </source>
</evidence>
<dbReference type="CDD" id="cd12152">
    <property type="entry name" value="F1-ATPase_delta"/>
    <property type="match status" value="1"/>
</dbReference>
<evidence type="ECO:0000256" key="1">
    <source>
        <dbReference type="ARBA" id="ARBA00004184"/>
    </source>
</evidence>
<feature type="domain" description="ATP synthase F1 complex delta/epsilon subunit N-terminal" evidence="7">
    <location>
        <begin position="1"/>
        <end position="79"/>
    </location>
</feature>
<keyword evidence="6" id="KW-0139">CF(1)</keyword>
<keyword evidence="5" id="KW-0472">Membrane</keyword>
<evidence type="ECO:0000256" key="4">
    <source>
        <dbReference type="ARBA" id="ARBA00023065"/>
    </source>
</evidence>
<keyword evidence="3" id="KW-0813">Transport</keyword>
<comment type="similarity">
    <text evidence="2">Belongs to the ATPase epsilon chain family.</text>
</comment>
<dbReference type="Proteomes" id="UP000178880">
    <property type="component" value="Unassembled WGS sequence"/>
</dbReference>
<accession>A0A1G2CCI8</accession>
<keyword evidence="6" id="KW-0066">ATP synthesis</keyword>
<organism evidence="8 9">
    <name type="scientific">Candidatus Liptonbacteria bacterium RIFCSPLOWO2_01_FULL_52_25</name>
    <dbReference type="NCBI Taxonomy" id="1798650"/>
    <lineage>
        <taxon>Bacteria</taxon>
        <taxon>Candidatus Liptoniibacteriota</taxon>
    </lineage>
</organism>
<dbReference type="Pfam" id="PF02823">
    <property type="entry name" value="ATP-synt_DE_N"/>
    <property type="match status" value="1"/>
</dbReference>
<evidence type="ECO:0000256" key="6">
    <source>
        <dbReference type="ARBA" id="ARBA00023196"/>
    </source>
</evidence>
<evidence type="ECO:0000256" key="2">
    <source>
        <dbReference type="ARBA" id="ARBA00005712"/>
    </source>
</evidence>
<protein>
    <recommendedName>
        <fullName evidence="7">ATP synthase F1 complex delta/epsilon subunit N-terminal domain-containing protein</fullName>
    </recommendedName>
</protein>
<evidence type="ECO:0000256" key="5">
    <source>
        <dbReference type="ARBA" id="ARBA00023136"/>
    </source>
</evidence>
<dbReference type="GO" id="GO:0046933">
    <property type="term" value="F:proton-transporting ATP synthase activity, rotational mechanism"/>
    <property type="evidence" value="ECO:0007669"/>
    <property type="project" value="InterPro"/>
</dbReference>
<dbReference type="Gene3D" id="2.60.15.10">
    <property type="entry name" value="F0F1 ATP synthase delta/epsilon subunit, N-terminal"/>
    <property type="match status" value="1"/>
</dbReference>